<feature type="compositionally biased region" description="Acidic residues" evidence="1">
    <location>
        <begin position="177"/>
        <end position="186"/>
    </location>
</feature>
<dbReference type="Proteomes" id="UP000001312">
    <property type="component" value="Unassembled WGS sequence"/>
</dbReference>
<accession>A7F7E5</accession>
<feature type="compositionally biased region" description="Polar residues" evidence="1">
    <location>
        <begin position="259"/>
        <end position="283"/>
    </location>
</feature>
<name>A7F7E5_SCLS1</name>
<feature type="compositionally biased region" description="Polar residues" evidence="1">
    <location>
        <begin position="333"/>
        <end position="368"/>
    </location>
</feature>
<dbReference type="KEGG" id="ssl:SS1G_13525"/>
<keyword evidence="3" id="KW-1185">Reference proteome</keyword>
<reference evidence="3" key="1">
    <citation type="journal article" date="2011" name="PLoS Genet.">
        <title>Genomic analysis of the necrotrophic fungal pathogens Sclerotinia sclerotiorum and Botrytis cinerea.</title>
        <authorList>
            <person name="Amselem J."/>
            <person name="Cuomo C.A."/>
            <person name="van Kan J.A."/>
            <person name="Viaud M."/>
            <person name="Benito E.P."/>
            <person name="Couloux A."/>
            <person name="Coutinho P.M."/>
            <person name="de Vries R.P."/>
            <person name="Dyer P.S."/>
            <person name="Fillinger S."/>
            <person name="Fournier E."/>
            <person name="Gout L."/>
            <person name="Hahn M."/>
            <person name="Kohn L."/>
            <person name="Lapalu N."/>
            <person name="Plummer K.M."/>
            <person name="Pradier J.M."/>
            <person name="Quevillon E."/>
            <person name="Sharon A."/>
            <person name="Simon A."/>
            <person name="ten Have A."/>
            <person name="Tudzynski B."/>
            <person name="Tudzynski P."/>
            <person name="Wincker P."/>
            <person name="Andrew M."/>
            <person name="Anthouard V."/>
            <person name="Beever R.E."/>
            <person name="Beffa R."/>
            <person name="Benoit I."/>
            <person name="Bouzid O."/>
            <person name="Brault B."/>
            <person name="Chen Z."/>
            <person name="Choquer M."/>
            <person name="Collemare J."/>
            <person name="Cotton P."/>
            <person name="Danchin E.G."/>
            <person name="Da Silva C."/>
            <person name="Gautier A."/>
            <person name="Giraud C."/>
            <person name="Giraud T."/>
            <person name="Gonzalez C."/>
            <person name="Grossetete S."/>
            <person name="Guldener U."/>
            <person name="Henrissat B."/>
            <person name="Howlett B.J."/>
            <person name="Kodira C."/>
            <person name="Kretschmer M."/>
            <person name="Lappartient A."/>
            <person name="Leroch M."/>
            <person name="Levis C."/>
            <person name="Mauceli E."/>
            <person name="Neuveglise C."/>
            <person name="Oeser B."/>
            <person name="Pearson M."/>
            <person name="Poulain J."/>
            <person name="Poussereau N."/>
            <person name="Quesneville H."/>
            <person name="Rascle C."/>
            <person name="Schumacher J."/>
            <person name="Segurens B."/>
            <person name="Sexton A."/>
            <person name="Silva E."/>
            <person name="Sirven C."/>
            <person name="Soanes D.M."/>
            <person name="Talbot N.J."/>
            <person name="Templeton M."/>
            <person name="Yandava C."/>
            <person name="Yarden O."/>
            <person name="Zeng Q."/>
            <person name="Rollins J.A."/>
            <person name="Lebrun M.H."/>
            <person name="Dickman M."/>
        </authorList>
    </citation>
    <scope>NUCLEOTIDE SEQUENCE [LARGE SCALE GENOMIC DNA]</scope>
    <source>
        <strain evidence="3">ATCC 18683 / 1980 / Ss-1</strain>
    </source>
</reference>
<sequence>MIRLTPSLITIGLGDIKDYDRRAKRQAKLKPVDIPQTTPHSQIILPIRSISPRTRVHGPSASAIPSTDGSHLANQTNQKPDEGYKFPRLESPLPLECVLQIPAHAQGSDIFDWTNPSPRSSDGTITNNHPVDHSSVLIASDSLHNATNRETFEEWLDARRGKIMDEMQEAQSSQDSAELEVGEESFENLGTRRLSSPSKDNFDYGGFVESPSQHESDQSRGSSPFEPEDSSTTPHLQPPVAQRLQARTRLPRSPLFLAQNASSSPERRSTTSLTPRVVSPQSKGTEDEPNSDRPIRVEDIDPHSLVLISEQSVVSTTSSFNASQELRLPPPFSTVSRSVSRAESLPSFSPGGNQSGPSPASIVRSFQGSPSVSPSRDISISSSIISQLIREHDERQASSPPSGGRRRLNPIIRAAARLFSSPISRSSLHNSPPPSPSPSPRRRTRPQPSPRRGSDTGPRTYTPPREYSVYNDSLPAASQPQTPAHLPEARHQSRYHPSYTAPTTRSMARLRSQIPEHVVGTLGRPSDPFDRDSAQRWMHESDARWIRQRSGSPAGMSDDGFQGLYGGRENGDDEQSWIDGVRARNAEMRTWQTRSTDGRLEDEE</sequence>
<feature type="compositionally biased region" description="Polar residues" evidence="1">
    <location>
        <begin position="63"/>
        <end position="78"/>
    </location>
</feature>
<evidence type="ECO:0000313" key="2">
    <source>
        <dbReference type="EMBL" id="EDN98666.1"/>
    </source>
</evidence>
<dbReference type="RefSeq" id="XP_001585641.1">
    <property type="nucleotide sequence ID" value="XM_001585591.1"/>
</dbReference>
<evidence type="ECO:0000256" key="1">
    <source>
        <dbReference type="SAM" id="MobiDB-lite"/>
    </source>
</evidence>
<evidence type="ECO:0000313" key="3">
    <source>
        <dbReference type="Proteomes" id="UP000001312"/>
    </source>
</evidence>
<feature type="region of interest" description="Disordered" evidence="1">
    <location>
        <begin position="319"/>
        <end position="378"/>
    </location>
</feature>
<feature type="compositionally biased region" description="Low complexity" evidence="1">
    <location>
        <begin position="369"/>
        <end position="378"/>
    </location>
</feature>
<dbReference type="OMA" id="RHQTNSF"/>
<dbReference type="eggNOG" id="ENOG502RJNJ">
    <property type="taxonomic scope" value="Eukaryota"/>
</dbReference>
<gene>
    <name evidence="2" type="ORF">SS1G_13525</name>
</gene>
<feature type="region of interest" description="Disordered" evidence="1">
    <location>
        <begin position="46"/>
        <end position="84"/>
    </location>
</feature>
<protein>
    <submittedName>
        <fullName evidence="2">Uncharacterized protein</fullName>
    </submittedName>
</protein>
<feature type="region of interest" description="Disordered" evidence="1">
    <location>
        <begin position="256"/>
        <end position="297"/>
    </location>
</feature>
<organism evidence="2 3">
    <name type="scientific">Sclerotinia sclerotiorum (strain ATCC 18683 / 1980 / Ss-1)</name>
    <name type="common">White mold</name>
    <name type="synonym">Whetzelinia sclerotiorum</name>
    <dbReference type="NCBI Taxonomy" id="665079"/>
    <lineage>
        <taxon>Eukaryota</taxon>
        <taxon>Fungi</taxon>
        <taxon>Dikarya</taxon>
        <taxon>Ascomycota</taxon>
        <taxon>Pezizomycotina</taxon>
        <taxon>Leotiomycetes</taxon>
        <taxon>Helotiales</taxon>
        <taxon>Sclerotiniaceae</taxon>
        <taxon>Sclerotinia</taxon>
    </lineage>
</organism>
<dbReference type="AlphaFoldDB" id="A7F7E5"/>
<feature type="region of interest" description="Disordered" evidence="1">
    <location>
        <begin position="421"/>
        <end position="501"/>
    </location>
</feature>
<dbReference type="HOGENOM" id="CLU_386924_0_0_1"/>
<feature type="region of interest" description="Disordered" evidence="1">
    <location>
        <begin position="546"/>
        <end position="604"/>
    </location>
</feature>
<feature type="region of interest" description="Disordered" evidence="1">
    <location>
        <begin position="166"/>
        <end position="241"/>
    </location>
</feature>
<proteinExistence type="predicted"/>
<dbReference type="InParanoid" id="A7F7E5"/>
<dbReference type="EMBL" id="CH476645">
    <property type="protein sequence ID" value="EDN98666.1"/>
    <property type="molecule type" value="Genomic_DNA"/>
</dbReference>
<dbReference type="GeneID" id="5481636"/>
<feature type="compositionally biased region" description="Basic and acidic residues" evidence="1">
    <location>
        <begin position="284"/>
        <end position="297"/>
    </location>
</feature>